<keyword evidence="5 9" id="KW-0136">Cellulose degradation</keyword>
<dbReference type="Gene3D" id="2.70.100.10">
    <property type="entry name" value="Glycoside hydrolase, family 7, domain"/>
    <property type="match status" value="1"/>
</dbReference>
<evidence type="ECO:0000256" key="4">
    <source>
        <dbReference type="ARBA" id="ARBA00022801"/>
    </source>
</evidence>
<evidence type="ECO:0000256" key="6">
    <source>
        <dbReference type="ARBA" id="ARBA00023277"/>
    </source>
</evidence>
<dbReference type="PRINTS" id="PR00734">
    <property type="entry name" value="GLHYDRLASE7"/>
</dbReference>
<dbReference type="SUPFAM" id="SSF49899">
    <property type="entry name" value="Concanavalin A-like lectins/glucanases"/>
    <property type="match status" value="1"/>
</dbReference>
<keyword evidence="6" id="KW-0119">Carbohydrate metabolism</keyword>
<evidence type="ECO:0000256" key="2">
    <source>
        <dbReference type="ARBA" id="ARBA00006044"/>
    </source>
</evidence>
<dbReference type="PANTHER" id="PTHR33753:SF2">
    <property type="entry name" value="GLYCOSIDE HYDROLASE FAMILY 7 PROTEIN"/>
    <property type="match status" value="1"/>
</dbReference>
<feature type="signal peptide" evidence="10">
    <location>
        <begin position="1"/>
        <end position="18"/>
    </location>
</feature>
<keyword evidence="7 9" id="KW-0326">Glycosidase</keyword>
<comment type="similarity">
    <text evidence="2 9">Belongs to the glycosyl hydrolase 7 (cellulase C) family.</text>
</comment>
<evidence type="ECO:0000256" key="8">
    <source>
        <dbReference type="ARBA" id="ARBA00023326"/>
    </source>
</evidence>
<comment type="caution">
    <text evidence="11">The sequence shown here is derived from an EMBL/GenBank/DDBJ whole genome shotgun (WGS) entry which is preliminary data.</text>
</comment>
<dbReference type="InterPro" id="IPR013320">
    <property type="entry name" value="ConA-like_dom_sf"/>
</dbReference>
<evidence type="ECO:0000256" key="5">
    <source>
        <dbReference type="ARBA" id="ARBA00023001"/>
    </source>
</evidence>
<evidence type="ECO:0000256" key="10">
    <source>
        <dbReference type="SAM" id="SignalP"/>
    </source>
</evidence>
<evidence type="ECO:0000313" key="11">
    <source>
        <dbReference type="EMBL" id="KAJ3111689.1"/>
    </source>
</evidence>
<organism evidence="11 12">
    <name type="scientific">Physocladia obscura</name>
    <dbReference type="NCBI Taxonomy" id="109957"/>
    <lineage>
        <taxon>Eukaryota</taxon>
        <taxon>Fungi</taxon>
        <taxon>Fungi incertae sedis</taxon>
        <taxon>Chytridiomycota</taxon>
        <taxon>Chytridiomycota incertae sedis</taxon>
        <taxon>Chytridiomycetes</taxon>
        <taxon>Chytridiales</taxon>
        <taxon>Chytriomycetaceae</taxon>
        <taxon>Physocladia</taxon>
    </lineage>
</organism>
<dbReference type="GO" id="GO:0030245">
    <property type="term" value="P:cellulose catabolic process"/>
    <property type="evidence" value="ECO:0007669"/>
    <property type="project" value="UniProtKB-KW"/>
</dbReference>
<accession>A0AAD5T154</accession>
<proteinExistence type="inferred from homology"/>
<keyword evidence="4 9" id="KW-0378">Hydrolase</keyword>
<name>A0AAD5T154_9FUNG</name>
<sequence>MKLVIIAALLAEILSVRAQTLASFPYTLCTSTGCTVQNTYITPVMPNGSLSNVTTSGNSLTMGSNRLYLVNAAKTAYEPFYLKNRKLAFTIDVSQVPCGMNAAMYFTAMSLSSEIGYGYCDGQTTCNEFDVTEANIGGQQVTAHPCPLASQSNTQGSCSSWGCGVNDMSSTAIGPKYTSGIDLTKPYVVTTTFETNDGTDTGTLSSVVQTFTQGSTVVNIGTITESTCAALPTAQYGGGFSAMSKGLDEGMVFILSLWGTANSGDMNWLDGGSSTSKCSALSGQ</sequence>
<dbReference type="PROSITE" id="PS51257">
    <property type="entry name" value="PROKAR_LIPOPROTEIN"/>
    <property type="match status" value="1"/>
</dbReference>
<evidence type="ECO:0000256" key="7">
    <source>
        <dbReference type="ARBA" id="ARBA00023295"/>
    </source>
</evidence>
<evidence type="ECO:0000313" key="12">
    <source>
        <dbReference type="Proteomes" id="UP001211907"/>
    </source>
</evidence>
<evidence type="ECO:0000256" key="1">
    <source>
        <dbReference type="ARBA" id="ARBA00001641"/>
    </source>
</evidence>
<dbReference type="PANTHER" id="PTHR33753">
    <property type="entry name" value="1,4-BETA-D-GLUCAN CELLOBIOHYDROLASE B"/>
    <property type="match status" value="1"/>
</dbReference>
<dbReference type="AlphaFoldDB" id="A0AAD5T154"/>
<dbReference type="Pfam" id="PF00840">
    <property type="entry name" value="Glyco_hydro_7"/>
    <property type="match status" value="1"/>
</dbReference>
<dbReference type="EC" id="3.2.1.-" evidence="9"/>
<dbReference type="InterPro" id="IPR037019">
    <property type="entry name" value="Glyco_hydro_7_sf"/>
</dbReference>
<dbReference type="InterPro" id="IPR001722">
    <property type="entry name" value="Glyco_hydro_7"/>
</dbReference>
<protein>
    <recommendedName>
        <fullName evidence="9">Glucanase</fullName>
        <ecNumber evidence="9">3.2.1.-</ecNumber>
    </recommendedName>
</protein>
<comment type="catalytic activity">
    <reaction evidence="1">
        <text>Hydrolysis of (1-&gt;4)-beta-D-glucosidic linkages in cellulose and cellotetraose, releasing cellobiose from the non-reducing ends of the chains.</text>
        <dbReference type="EC" id="3.2.1.91"/>
    </reaction>
</comment>
<gene>
    <name evidence="11" type="ORF">HK100_002601</name>
</gene>
<keyword evidence="12" id="KW-1185">Reference proteome</keyword>
<feature type="non-terminal residue" evidence="11">
    <location>
        <position position="284"/>
    </location>
</feature>
<keyword evidence="3 10" id="KW-0732">Signal</keyword>
<dbReference type="Proteomes" id="UP001211907">
    <property type="component" value="Unassembled WGS sequence"/>
</dbReference>
<keyword evidence="8 9" id="KW-0624">Polysaccharide degradation</keyword>
<evidence type="ECO:0000256" key="9">
    <source>
        <dbReference type="RuleBase" id="RU361164"/>
    </source>
</evidence>
<evidence type="ECO:0000256" key="3">
    <source>
        <dbReference type="ARBA" id="ARBA00022729"/>
    </source>
</evidence>
<reference evidence="11" key="1">
    <citation type="submission" date="2020-05" db="EMBL/GenBank/DDBJ databases">
        <title>Phylogenomic resolution of chytrid fungi.</title>
        <authorList>
            <person name="Stajich J.E."/>
            <person name="Amses K."/>
            <person name="Simmons R."/>
            <person name="Seto K."/>
            <person name="Myers J."/>
            <person name="Bonds A."/>
            <person name="Quandt C.A."/>
            <person name="Barry K."/>
            <person name="Liu P."/>
            <person name="Grigoriev I."/>
            <person name="Longcore J.E."/>
            <person name="James T.Y."/>
        </authorList>
    </citation>
    <scope>NUCLEOTIDE SEQUENCE</scope>
    <source>
        <strain evidence="11">JEL0513</strain>
    </source>
</reference>
<dbReference type="GO" id="GO:0016162">
    <property type="term" value="F:cellulose 1,4-beta-cellobiosidase activity"/>
    <property type="evidence" value="ECO:0007669"/>
    <property type="project" value="UniProtKB-EC"/>
</dbReference>
<feature type="chain" id="PRO_5041949675" description="Glucanase" evidence="10">
    <location>
        <begin position="19"/>
        <end position="284"/>
    </location>
</feature>
<dbReference type="EMBL" id="JADGJH010001606">
    <property type="protein sequence ID" value="KAJ3111689.1"/>
    <property type="molecule type" value="Genomic_DNA"/>
</dbReference>